<dbReference type="OrthoDB" id="7509131at2"/>
<feature type="region of interest" description="Disordered" evidence="1">
    <location>
        <begin position="46"/>
        <end position="107"/>
    </location>
</feature>
<accession>A0A844ZZM1</accession>
<evidence type="ECO:0000313" key="2">
    <source>
        <dbReference type="EMBL" id="MXO93345.1"/>
    </source>
</evidence>
<evidence type="ECO:0000313" key="3">
    <source>
        <dbReference type="Proteomes" id="UP000460626"/>
    </source>
</evidence>
<protein>
    <submittedName>
        <fullName evidence="2">Uncharacterized protein</fullName>
    </submittedName>
</protein>
<dbReference type="Proteomes" id="UP000460626">
    <property type="component" value="Unassembled WGS sequence"/>
</dbReference>
<sequence>MATLSKPPIPLKMYKHFAVVTLTLTAGIAMFADSDNREAMAQQVEDHQQDAELGRASAERVGSGELERRDLEGGGAFGNEDAGYGEPGMIVRPVGRSGGRRRPGATTRIAIPGYTPEQIAALSEADYSRLVAALPPQQRFATDTAPSAADVTAIERASARRAGGSNMGADAPG</sequence>
<reference evidence="2 3" key="1">
    <citation type="submission" date="2019-12" db="EMBL/GenBank/DDBJ databases">
        <title>Genomic-based taxomic classification of the family Erythrobacteraceae.</title>
        <authorList>
            <person name="Xu L."/>
        </authorList>
    </citation>
    <scope>NUCLEOTIDE SEQUENCE [LARGE SCALE GENOMIC DNA]</scope>
    <source>
        <strain evidence="2 3">RC4-10-4</strain>
    </source>
</reference>
<dbReference type="RefSeq" id="WP_131452628.1">
    <property type="nucleotide sequence ID" value="NZ_BMJK01000001.1"/>
</dbReference>
<organism evidence="2 3">
    <name type="scientific">Aurantiacibacter arachoides</name>
    <dbReference type="NCBI Taxonomy" id="1850444"/>
    <lineage>
        <taxon>Bacteria</taxon>
        <taxon>Pseudomonadati</taxon>
        <taxon>Pseudomonadota</taxon>
        <taxon>Alphaproteobacteria</taxon>
        <taxon>Sphingomonadales</taxon>
        <taxon>Erythrobacteraceae</taxon>
        <taxon>Aurantiacibacter</taxon>
    </lineage>
</organism>
<gene>
    <name evidence="2" type="ORF">GRI62_06960</name>
</gene>
<dbReference type="EMBL" id="WTYH01000001">
    <property type="protein sequence ID" value="MXO93345.1"/>
    <property type="molecule type" value="Genomic_DNA"/>
</dbReference>
<keyword evidence="3" id="KW-1185">Reference proteome</keyword>
<dbReference type="AlphaFoldDB" id="A0A844ZZM1"/>
<comment type="caution">
    <text evidence="2">The sequence shown here is derived from an EMBL/GenBank/DDBJ whole genome shotgun (WGS) entry which is preliminary data.</text>
</comment>
<name>A0A844ZZM1_9SPHN</name>
<proteinExistence type="predicted"/>
<evidence type="ECO:0000256" key="1">
    <source>
        <dbReference type="SAM" id="MobiDB-lite"/>
    </source>
</evidence>